<sequence length="505" mass="56619">MPVSVVTFLDLCLAVLGLYLLKRLLETRHKLPPGPKGYPVVGNLLDMPTENSWSIFGQWGDMYGDICSVTVLGQTFVILNSATAAFEILDRKSSIYSDRPVMPFGGELVGWKNTLVLLPYGDRFRRYRKLFHSLIGSQATMKQYYPAEELETKRFLRRILMKPDDLQRHIRKTAGAVILRISHGYEVKESNDPFVQLADLATEQFSVATAPGQFLVDSIPALRHVPDWFPGAGFKRTAKAWASTLLEMVEQPHSFVKQQIASGTATKSFSSSFLESKQLTEEEEFDLKWSAASLYSGAADTIVSAIYTFFLAMTLYPEVARKAQAEIDSVVGNDRLPTFADRPHLPFLEAVVKETFRWNVVTPLAVPHRASQDDYHNGFYIPKGALVIPNIWKMTHDERMYSNPMEFKPERFLSVDGHTPEPEPSATVFGFGRRICPGMHLADVSVFISCAMSLAVFDITKSVENGIVIEPVNERTNGTISHPKQFQCTVKPRSLKAATLIQAED</sequence>
<protein>
    <recommendedName>
        <fullName evidence="13">Cytochrome P450</fullName>
    </recommendedName>
</protein>
<dbReference type="PANTHER" id="PTHR46300">
    <property type="entry name" value="P450, PUTATIVE (EUROFUNG)-RELATED-RELATED"/>
    <property type="match status" value="1"/>
</dbReference>
<proteinExistence type="inferred from homology"/>
<evidence type="ECO:0000256" key="8">
    <source>
        <dbReference type="ARBA" id="ARBA00023033"/>
    </source>
</evidence>
<reference evidence="11 12" key="1">
    <citation type="journal article" date="2020" name="ISME J.">
        <title>Uncovering the hidden diversity of litter-decomposition mechanisms in mushroom-forming fungi.</title>
        <authorList>
            <person name="Floudas D."/>
            <person name="Bentzer J."/>
            <person name="Ahren D."/>
            <person name="Johansson T."/>
            <person name="Persson P."/>
            <person name="Tunlid A."/>
        </authorList>
    </citation>
    <scope>NUCLEOTIDE SEQUENCE [LARGE SCALE GENOMIC DNA]</scope>
    <source>
        <strain evidence="11 12">CBS 291.85</strain>
    </source>
</reference>
<evidence type="ECO:0000256" key="4">
    <source>
        <dbReference type="ARBA" id="ARBA00022617"/>
    </source>
</evidence>
<comment type="similarity">
    <text evidence="3 10">Belongs to the cytochrome P450 family.</text>
</comment>
<dbReference type="Gene3D" id="1.10.630.10">
    <property type="entry name" value="Cytochrome P450"/>
    <property type="match status" value="1"/>
</dbReference>
<evidence type="ECO:0000313" key="12">
    <source>
        <dbReference type="Proteomes" id="UP000559256"/>
    </source>
</evidence>
<dbReference type="GO" id="GO:0016705">
    <property type="term" value="F:oxidoreductase activity, acting on paired donors, with incorporation or reduction of molecular oxygen"/>
    <property type="evidence" value="ECO:0007669"/>
    <property type="project" value="InterPro"/>
</dbReference>
<gene>
    <name evidence="11" type="ORF">D9758_001372</name>
</gene>
<evidence type="ECO:0000256" key="5">
    <source>
        <dbReference type="ARBA" id="ARBA00022723"/>
    </source>
</evidence>
<dbReference type="InterPro" id="IPR001128">
    <property type="entry name" value="Cyt_P450"/>
</dbReference>
<keyword evidence="4 9" id="KW-0349">Heme</keyword>
<dbReference type="PANTHER" id="PTHR46300:SF7">
    <property type="entry name" value="P450, PUTATIVE (EUROFUNG)-RELATED"/>
    <property type="match status" value="1"/>
</dbReference>
<comment type="cofactor">
    <cofactor evidence="1 9">
        <name>heme</name>
        <dbReference type="ChEBI" id="CHEBI:30413"/>
    </cofactor>
</comment>
<evidence type="ECO:0008006" key="13">
    <source>
        <dbReference type="Google" id="ProtNLM"/>
    </source>
</evidence>
<dbReference type="EMBL" id="JAACJM010000012">
    <property type="protein sequence ID" value="KAF5369786.1"/>
    <property type="molecule type" value="Genomic_DNA"/>
</dbReference>
<dbReference type="InterPro" id="IPR050364">
    <property type="entry name" value="Cytochrome_P450_fung"/>
</dbReference>
<evidence type="ECO:0000256" key="6">
    <source>
        <dbReference type="ARBA" id="ARBA00023002"/>
    </source>
</evidence>
<dbReference type="InterPro" id="IPR017972">
    <property type="entry name" value="Cyt_P450_CS"/>
</dbReference>
<comment type="pathway">
    <text evidence="2">Secondary metabolite biosynthesis.</text>
</comment>
<dbReference type="InterPro" id="IPR002401">
    <property type="entry name" value="Cyt_P450_E_grp-I"/>
</dbReference>
<keyword evidence="7 9" id="KW-0408">Iron</keyword>
<evidence type="ECO:0000256" key="3">
    <source>
        <dbReference type="ARBA" id="ARBA00010617"/>
    </source>
</evidence>
<organism evidence="11 12">
    <name type="scientific">Tetrapyrgos nigripes</name>
    <dbReference type="NCBI Taxonomy" id="182062"/>
    <lineage>
        <taxon>Eukaryota</taxon>
        <taxon>Fungi</taxon>
        <taxon>Dikarya</taxon>
        <taxon>Basidiomycota</taxon>
        <taxon>Agaricomycotina</taxon>
        <taxon>Agaricomycetes</taxon>
        <taxon>Agaricomycetidae</taxon>
        <taxon>Agaricales</taxon>
        <taxon>Marasmiineae</taxon>
        <taxon>Marasmiaceae</taxon>
        <taxon>Tetrapyrgos</taxon>
    </lineage>
</organism>
<dbReference type="PRINTS" id="PR00463">
    <property type="entry name" value="EP450I"/>
</dbReference>
<evidence type="ECO:0000256" key="9">
    <source>
        <dbReference type="PIRSR" id="PIRSR602401-1"/>
    </source>
</evidence>
<comment type="caution">
    <text evidence="11">The sequence shown here is derived from an EMBL/GenBank/DDBJ whole genome shotgun (WGS) entry which is preliminary data.</text>
</comment>
<dbReference type="OrthoDB" id="2789670at2759"/>
<evidence type="ECO:0000256" key="1">
    <source>
        <dbReference type="ARBA" id="ARBA00001971"/>
    </source>
</evidence>
<dbReference type="GO" id="GO:0005506">
    <property type="term" value="F:iron ion binding"/>
    <property type="evidence" value="ECO:0007669"/>
    <property type="project" value="InterPro"/>
</dbReference>
<dbReference type="Pfam" id="PF00067">
    <property type="entry name" value="p450"/>
    <property type="match status" value="1"/>
</dbReference>
<name>A0A8H5LUH3_9AGAR</name>
<dbReference type="InterPro" id="IPR036396">
    <property type="entry name" value="Cyt_P450_sf"/>
</dbReference>
<evidence type="ECO:0000256" key="2">
    <source>
        <dbReference type="ARBA" id="ARBA00005179"/>
    </source>
</evidence>
<evidence type="ECO:0000256" key="7">
    <source>
        <dbReference type="ARBA" id="ARBA00023004"/>
    </source>
</evidence>
<keyword evidence="8 10" id="KW-0503">Monooxygenase</keyword>
<keyword evidence="6 10" id="KW-0560">Oxidoreductase</keyword>
<dbReference type="GO" id="GO:0020037">
    <property type="term" value="F:heme binding"/>
    <property type="evidence" value="ECO:0007669"/>
    <property type="project" value="InterPro"/>
</dbReference>
<keyword evidence="5 9" id="KW-0479">Metal-binding</keyword>
<evidence type="ECO:0000256" key="10">
    <source>
        <dbReference type="RuleBase" id="RU000461"/>
    </source>
</evidence>
<feature type="binding site" description="axial binding residue" evidence="9">
    <location>
        <position position="436"/>
    </location>
    <ligand>
        <name>heme</name>
        <dbReference type="ChEBI" id="CHEBI:30413"/>
    </ligand>
    <ligandPart>
        <name>Fe</name>
        <dbReference type="ChEBI" id="CHEBI:18248"/>
    </ligandPart>
</feature>
<dbReference type="Proteomes" id="UP000559256">
    <property type="component" value="Unassembled WGS sequence"/>
</dbReference>
<dbReference type="AlphaFoldDB" id="A0A8H5LUH3"/>
<dbReference type="GO" id="GO:0004497">
    <property type="term" value="F:monooxygenase activity"/>
    <property type="evidence" value="ECO:0007669"/>
    <property type="project" value="UniProtKB-KW"/>
</dbReference>
<dbReference type="CDD" id="cd11065">
    <property type="entry name" value="CYP64-like"/>
    <property type="match status" value="1"/>
</dbReference>
<dbReference type="SUPFAM" id="SSF48264">
    <property type="entry name" value="Cytochrome P450"/>
    <property type="match status" value="1"/>
</dbReference>
<evidence type="ECO:0000313" key="11">
    <source>
        <dbReference type="EMBL" id="KAF5369786.1"/>
    </source>
</evidence>
<accession>A0A8H5LUH3</accession>
<keyword evidence="12" id="KW-1185">Reference proteome</keyword>
<dbReference type="PROSITE" id="PS00086">
    <property type="entry name" value="CYTOCHROME_P450"/>
    <property type="match status" value="1"/>
</dbReference>